<sequence>MFLGSDQALLSPLESSLVLHHSNSSQVDQPDMGPISNFRPIENTQTTQTVDPLEVQPIPDQSNTIDVPSIGQSTIETSAPVDTNASRPQRHHTMPYKLRDFMVARSSSGIVICQRKYTLDILEDSGLLGAKPSSFPMDTKDNLHDDTSLLSSDQGKLELRTPSGRYQVQSITYSDPHIIISDPFMWNCQDGNHFRATRPFSLDTSTRFTLSSQNDYLFFNCSEENVIVEPKPIFCERFPDQCDSTCDSSSYLCRHLPGCATALGGSSCCSYYPKATESLRLMLKYCASYTSIYWRNGANSPDDQVPEYGIRIDFDIPVTTHCLECQDMMKGGGNCGFDTQSQNFLCLCNDRNVTAYCKNNGTSGQHSRAGVIAGTVTGVSAAGTLGVGAGIWFWRKVRAKAPVTCGVQSNENRLF</sequence>
<name>A0A6A6LXL5_HEVBR</name>
<keyword evidence="4" id="KW-1185">Reference proteome</keyword>
<reference evidence="3 4" key="1">
    <citation type="journal article" date="2020" name="Mol. Plant">
        <title>The Chromosome-Based Rubber Tree Genome Provides New Insights into Spurge Genome Evolution and Rubber Biosynthesis.</title>
        <authorList>
            <person name="Liu J."/>
            <person name="Shi C."/>
            <person name="Shi C.C."/>
            <person name="Li W."/>
            <person name="Zhang Q.J."/>
            <person name="Zhang Y."/>
            <person name="Li K."/>
            <person name="Lu H.F."/>
            <person name="Shi C."/>
            <person name="Zhu S.T."/>
            <person name="Xiao Z.Y."/>
            <person name="Nan H."/>
            <person name="Yue Y."/>
            <person name="Zhu X.G."/>
            <person name="Wu Y."/>
            <person name="Hong X.N."/>
            <person name="Fan G.Y."/>
            <person name="Tong Y."/>
            <person name="Zhang D."/>
            <person name="Mao C.L."/>
            <person name="Liu Y.L."/>
            <person name="Hao S.J."/>
            <person name="Liu W.Q."/>
            <person name="Lv M.Q."/>
            <person name="Zhang H.B."/>
            <person name="Liu Y."/>
            <person name="Hu-Tang G.R."/>
            <person name="Wang J.P."/>
            <person name="Wang J.H."/>
            <person name="Sun Y.H."/>
            <person name="Ni S.B."/>
            <person name="Chen W.B."/>
            <person name="Zhang X.C."/>
            <person name="Jiao Y.N."/>
            <person name="Eichler E.E."/>
            <person name="Li G.H."/>
            <person name="Liu X."/>
            <person name="Gao L.Z."/>
        </authorList>
    </citation>
    <scope>NUCLEOTIDE SEQUENCE [LARGE SCALE GENOMIC DNA]</scope>
    <source>
        <strain evidence="4">cv. GT1</strain>
        <tissue evidence="3">Leaf</tissue>
    </source>
</reference>
<dbReference type="PANTHER" id="PTHR33355:SF5">
    <property type="entry name" value="F12F1.23 PROTEIN"/>
    <property type="match status" value="1"/>
</dbReference>
<feature type="compositionally biased region" description="Polar residues" evidence="1">
    <location>
        <begin position="59"/>
        <end position="87"/>
    </location>
</feature>
<keyword evidence="2" id="KW-0472">Membrane</keyword>
<comment type="caution">
    <text evidence="3">The sequence shown here is derived from an EMBL/GenBank/DDBJ whole genome shotgun (WGS) entry which is preliminary data.</text>
</comment>
<organism evidence="3 4">
    <name type="scientific">Hevea brasiliensis</name>
    <name type="common">Para rubber tree</name>
    <name type="synonym">Siphonia brasiliensis</name>
    <dbReference type="NCBI Taxonomy" id="3981"/>
    <lineage>
        <taxon>Eukaryota</taxon>
        <taxon>Viridiplantae</taxon>
        <taxon>Streptophyta</taxon>
        <taxon>Embryophyta</taxon>
        <taxon>Tracheophyta</taxon>
        <taxon>Spermatophyta</taxon>
        <taxon>Magnoliopsida</taxon>
        <taxon>eudicotyledons</taxon>
        <taxon>Gunneridae</taxon>
        <taxon>Pentapetalae</taxon>
        <taxon>rosids</taxon>
        <taxon>fabids</taxon>
        <taxon>Malpighiales</taxon>
        <taxon>Euphorbiaceae</taxon>
        <taxon>Crotonoideae</taxon>
        <taxon>Micrandreae</taxon>
        <taxon>Hevea</taxon>
    </lineage>
</organism>
<gene>
    <name evidence="3" type="ORF">GH714_000469</name>
</gene>
<keyword evidence="2" id="KW-0812">Transmembrane</keyword>
<dbReference type="PANTHER" id="PTHR33355">
    <property type="entry name" value="WALL-ASSOCIATED RECEPTOR KINASE CARBOXY-TERMINAL PROTEIN-RELATED"/>
    <property type="match status" value="1"/>
</dbReference>
<evidence type="ECO:0000313" key="3">
    <source>
        <dbReference type="EMBL" id="KAF2304913.1"/>
    </source>
</evidence>
<dbReference type="Proteomes" id="UP000467840">
    <property type="component" value="Chromosome 9"/>
</dbReference>
<evidence type="ECO:0008006" key="5">
    <source>
        <dbReference type="Google" id="ProtNLM"/>
    </source>
</evidence>
<proteinExistence type="predicted"/>
<feature type="transmembrane region" description="Helical" evidence="2">
    <location>
        <begin position="369"/>
        <end position="394"/>
    </location>
</feature>
<feature type="region of interest" description="Disordered" evidence="1">
    <location>
        <begin position="55"/>
        <end position="90"/>
    </location>
</feature>
<keyword evidence="2" id="KW-1133">Transmembrane helix</keyword>
<dbReference type="AlphaFoldDB" id="A0A6A6LXL5"/>
<evidence type="ECO:0000256" key="1">
    <source>
        <dbReference type="SAM" id="MobiDB-lite"/>
    </source>
</evidence>
<evidence type="ECO:0000256" key="2">
    <source>
        <dbReference type="SAM" id="Phobius"/>
    </source>
</evidence>
<dbReference type="EMBL" id="JAAGAX010000008">
    <property type="protein sequence ID" value="KAF2304913.1"/>
    <property type="molecule type" value="Genomic_DNA"/>
</dbReference>
<protein>
    <recommendedName>
        <fullName evidence="5">Wall-associated receptor kinase C-terminal domain-containing protein</fullName>
    </recommendedName>
</protein>
<evidence type="ECO:0000313" key="4">
    <source>
        <dbReference type="Proteomes" id="UP000467840"/>
    </source>
</evidence>
<accession>A0A6A6LXL5</accession>